<dbReference type="InterPro" id="IPR036513">
    <property type="entry name" value="STAS_dom_sf"/>
</dbReference>
<sequence length="193" mass="21180">MVDLSGVPFMDSSGVNVLLTFYRATHGTQGWLRIAGARPPVLRLLQVLGIDAVIACRPTLEQALTSYNPAPRTPATQDHHFLPARPPVTSRKRWLPARSGVGKQPRRVLRAHTLGGLATRRPRLRTDLGQRDRGHGRRPTHRLLKTRPQLPLLRTAPGLVTPMTGLLQHGPAVPEHDGPFDGVPEHLLAPLQG</sequence>
<dbReference type="PANTHER" id="PTHR33495:SF2">
    <property type="entry name" value="ANTI-SIGMA FACTOR ANTAGONIST TM_1081-RELATED"/>
    <property type="match status" value="1"/>
</dbReference>
<dbReference type="Pfam" id="PF01740">
    <property type="entry name" value="STAS"/>
    <property type="match status" value="1"/>
</dbReference>
<dbReference type="PANTHER" id="PTHR33495">
    <property type="entry name" value="ANTI-SIGMA FACTOR ANTAGONIST TM_1081-RELATED-RELATED"/>
    <property type="match status" value="1"/>
</dbReference>
<dbReference type="CDD" id="cd07043">
    <property type="entry name" value="STAS_anti-anti-sigma_factors"/>
    <property type="match status" value="1"/>
</dbReference>
<accession>A0A7W7VAC0</accession>
<dbReference type="GO" id="GO:0043856">
    <property type="term" value="F:anti-sigma factor antagonist activity"/>
    <property type="evidence" value="ECO:0007669"/>
    <property type="project" value="TreeGrafter"/>
</dbReference>
<keyword evidence="3" id="KW-1185">Reference proteome</keyword>
<evidence type="ECO:0000259" key="1">
    <source>
        <dbReference type="PROSITE" id="PS50801"/>
    </source>
</evidence>
<dbReference type="EMBL" id="JACHJI010000018">
    <property type="protein sequence ID" value="MBB4902682.1"/>
    <property type="molecule type" value="Genomic_DNA"/>
</dbReference>
<organism evidence="2 3">
    <name type="scientific">Streptomyces griseomycini</name>
    <dbReference type="NCBI Taxonomy" id="66895"/>
    <lineage>
        <taxon>Bacteria</taxon>
        <taxon>Bacillati</taxon>
        <taxon>Actinomycetota</taxon>
        <taxon>Actinomycetes</taxon>
        <taxon>Kitasatosporales</taxon>
        <taxon>Streptomycetaceae</taxon>
        <taxon>Streptomyces</taxon>
    </lineage>
</organism>
<reference evidence="2 3" key="1">
    <citation type="submission" date="2020-08" db="EMBL/GenBank/DDBJ databases">
        <title>Genomic Encyclopedia of Type Strains, Phase III (KMG-III): the genomes of soil and plant-associated and newly described type strains.</title>
        <authorList>
            <person name="Whitman W."/>
        </authorList>
    </citation>
    <scope>NUCLEOTIDE SEQUENCE [LARGE SCALE GENOMIC DNA]</scope>
    <source>
        <strain evidence="2 3">CECT 3273</strain>
    </source>
</reference>
<dbReference type="Gene3D" id="3.30.750.24">
    <property type="entry name" value="STAS domain"/>
    <property type="match status" value="1"/>
</dbReference>
<comment type="caution">
    <text evidence="2">The sequence shown here is derived from an EMBL/GenBank/DDBJ whole genome shotgun (WGS) entry which is preliminary data.</text>
</comment>
<dbReference type="PROSITE" id="PS50801">
    <property type="entry name" value="STAS"/>
    <property type="match status" value="1"/>
</dbReference>
<dbReference type="AlphaFoldDB" id="A0A7W7VAC0"/>
<dbReference type="Proteomes" id="UP000579523">
    <property type="component" value="Unassembled WGS sequence"/>
</dbReference>
<evidence type="ECO:0000313" key="3">
    <source>
        <dbReference type="Proteomes" id="UP000579523"/>
    </source>
</evidence>
<gene>
    <name evidence="2" type="ORF">FHS37_006779</name>
</gene>
<evidence type="ECO:0000313" key="2">
    <source>
        <dbReference type="EMBL" id="MBB4902682.1"/>
    </source>
</evidence>
<protein>
    <recommendedName>
        <fullName evidence="1">STAS domain-containing protein</fullName>
    </recommendedName>
</protein>
<proteinExistence type="predicted"/>
<feature type="domain" description="STAS" evidence="1">
    <location>
        <begin position="1"/>
        <end position="67"/>
    </location>
</feature>
<dbReference type="SUPFAM" id="SSF52091">
    <property type="entry name" value="SpoIIaa-like"/>
    <property type="match status" value="1"/>
</dbReference>
<name>A0A7W7VAC0_9ACTN</name>
<dbReference type="InterPro" id="IPR002645">
    <property type="entry name" value="STAS_dom"/>
</dbReference>